<keyword evidence="2" id="KW-1185">Reference proteome</keyword>
<gene>
    <name evidence="1" type="ORF">TrST_g12706</name>
</gene>
<dbReference type="InterPro" id="IPR029063">
    <property type="entry name" value="SAM-dependent_MTases_sf"/>
</dbReference>
<dbReference type="SUPFAM" id="SSF53335">
    <property type="entry name" value="S-adenosyl-L-methionine-dependent methyltransferases"/>
    <property type="match status" value="1"/>
</dbReference>
<sequence length="353" mass="38333">MSSSPVSSVTFVASGYVPLITHKGHRSTYTHVKCVAGPPPTETVSYLKLGHRSWTMLSRDVRDAGVEFPKAAFKKLTEEGVRWFDAESIEAAGELEAVVGCDDSSAVINGWESRMKKSLRLLNAFLSSSLSVSPASIDTFLSSQQTQTTLTVQTGLNYGQYFASDSTCDAITSLLSRYLSSQNPSQPLTLIEPSCGTGELLTKGTQGNIISALLSCPLKNVSVKCVDLDATVLPICEESVGKLLRGVDDDKGMTVEYLNGDFLKVEIDGLGGGGEIITFCGPPYGPELTQHFIDRLTVDFKVRFGVFILPVRMKGLEIEGYEVDEICDVEDFEARSGRMVKQPSFVVAINRNE</sequence>
<proteinExistence type="predicted"/>
<evidence type="ECO:0000313" key="2">
    <source>
        <dbReference type="Proteomes" id="UP001165085"/>
    </source>
</evidence>
<evidence type="ECO:0000313" key="1">
    <source>
        <dbReference type="EMBL" id="GMH78062.1"/>
    </source>
</evidence>
<name>A0A9W7EGN8_9STRA</name>
<dbReference type="Gene3D" id="3.40.50.150">
    <property type="entry name" value="Vaccinia Virus protein VP39"/>
    <property type="match status" value="1"/>
</dbReference>
<protein>
    <submittedName>
        <fullName evidence="1">Uncharacterized protein</fullName>
    </submittedName>
</protein>
<dbReference type="Proteomes" id="UP001165085">
    <property type="component" value="Unassembled WGS sequence"/>
</dbReference>
<dbReference type="AlphaFoldDB" id="A0A9W7EGN8"/>
<comment type="caution">
    <text evidence="1">The sequence shown here is derived from an EMBL/GenBank/DDBJ whole genome shotgun (WGS) entry which is preliminary data.</text>
</comment>
<organism evidence="1 2">
    <name type="scientific">Triparma strigata</name>
    <dbReference type="NCBI Taxonomy" id="1606541"/>
    <lineage>
        <taxon>Eukaryota</taxon>
        <taxon>Sar</taxon>
        <taxon>Stramenopiles</taxon>
        <taxon>Ochrophyta</taxon>
        <taxon>Bolidophyceae</taxon>
        <taxon>Parmales</taxon>
        <taxon>Triparmaceae</taxon>
        <taxon>Triparma</taxon>
    </lineage>
</organism>
<reference evidence="2" key="1">
    <citation type="journal article" date="2023" name="Commun. Biol.">
        <title>Genome analysis of Parmales, the sister group of diatoms, reveals the evolutionary specialization of diatoms from phago-mixotrophs to photoautotrophs.</title>
        <authorList>
            <person name="Ban H."/>
            <person name="Sato S."/>
            <person name="Yoshikawa S."/>
            <person name="Yamada K."/>
            <person name="Nakamura Y."/>
            <person name="Ichinomiya M."/>
            <person name="Sato N."/>
            <person name="Blanc-Mathieu R."/>
            <person name="Endo H."/>
            <person name="Kuwata A."/>
            <person name="Ogata H."/>
        </authorList>
    </citation>
    <scope>NUCLEOTIDE SEQUENCE [LARGE SCALE GENOMIC DNA]</scope>
    <source>
        <strain evidence="2">NIES 3701</strain>
    </source>
</reference>
<dbReference type="EMBL" id="BRXY01000217">
    <property type="protein sequence ID" value="GMH78062.1"/>
    <property type="molecule type" value="Genomic_DNA"/>
</dbReference>
<accession>A0A9W7EGN8</accession>